<evidence type="ECO:0000313" key="2">
    <source>
        <dbReference type="Proteomes" id="UP000262379"/>
    </source>
</evidence>
<dbReference type="RefSeq" id="WP_116625646.1">
    <property type="nucleotide sequence ID" value="NZ_QURN01000021.1"/>
</dbReference>
<dbReference type="AlphaFoldDB" id="A0A371X3Y7"/>
<evidence type="ECO:0000313" key="1">
    <source>
        <dbReference type="EMBL" id="RFC63945.1"/>
    </source>
</evidence>
<dbReference type="InterPro" id="IPR021445">
    <property type="entry name" value="DUF3095"/>
</dbReference>
<reference evidence="2" key="1">
    <citation type="submission" date="2018-08" db="EMBL/GenBank/DDBJ databases">
        <authorList>
            <person name="Im W.T."/>
        </authorList>
    </citation>
    <scope>NUCLEOTIDE SEQUENCE [LARGE SCALE GENOMIC DNA]</scope>
    <source>
        <strain evidence="2">LA-28</strain>
    </source>
</reference>
<dbReference type="Pfam" id="PF11294">
    <property type="entry name" value="DUF3095"/>
    <property type="match status" value="1"/>
</dbReference>
<protein>
    <submittedName>
        <fullName evidence="1">DUF3095 domain-containing protein</fullName>
    </submittedName>
</protein>
<comment type="caution">
    <text evidence="1">The sequence shown here is derived from an EMBL/GenBank/DDBJ whole genome shotgun (WGS) entry which is preliminary data.</text>
</comment>
<sequence>MDSLNADRTFLDTLPVFAAFENVTDFEQYRPLPADWVLAAADIVNSTQAIAAGRYKSVNTAGASVISALLNQSGTRDLPFVFGGDGALVALPPANRQDAEQALAAVQSWVAEELNLELRAALVPVEDVRKHGFDVRVARVQVSEHVTYAMFAGGGASWAESEMKAGHYRVAPAPAGSRPDLTGLSCRWDPIDARNGEIVSVIAVPNGADSLPGFAVLVVDLVALAGQQERGGHPIPLEGLHHSFPPRGLDIEARALAPKGHRIVPKLWILFQLALNIYSEKTGRSLGRFNAARYKRDVANNSDFRKFDDGLKMTIDVDAETLSKIEQRLTLAEHDGVCRFGIHRQKTALMTCIVATPLAPDHIHFVDGAAGGYAMAAMNLKSKIAA</sequence>
<dbReference type="Proteomes" id="UP000262379">
    <property type="component" value="Unassembled WGS sequence"/>
</dbReference>
<proteinExistence type="predicted"/>
<name>A0A371X3Y7_9HYPH</name>
<dbReference type="EMBL" id="QURN01000021">
    <property type="protein sequence ID" value="RFC63945.1"/>
    <property type="molecule type" value="Genomic_DNA"/>
</dbReference>
<keyword evidence="2" id="KW-1185">Reference proteome</keyword>
<accession>A0A371X3Y7</accession>
<gene>
    <name evidence="1" type="ORF">DY251_19875</name>
</gene>
<organism evidence="1 2">
    <name type="scientific">Mesorhizobium denitrificans</name>
    <dbReference type="NCBI Taxonomy" id="2294114"/>
    <lineage>
        <taxon>Bacteria</taxon>
        <taxon>Pseudomonadati</taxon>
        <taxon>Pseudomonadota</taxon>
        <taxon>Alphaproteobacteria</taxon>
        <taxon>Hyphomicrobiales</taxon>
        <taxon>Phyllobacteriaceae</taxon>
        <taxon>Mesorhizobium</taxon>
    </lineage>
</organism>